<dbReference type="RefSeq" id="XP_026602217.1">
    <property type="nucleotide sequence ID" value="XM_026749127.1"/>
</dbReference>
<proteinExistence type="inferred from homology"/>
<evidence type="ECO:0000256" key="1">
    <source>
        <dbReference type="ARBA" id="ARBA00029464"/>
    </source>
</evidence>
<name>A0A3D8RK78_9EURO</name>
<evidence type="ECO:0000313" key="3">
    <source>
        <dbReference type="EMBL" id="RDW74449.1"/>
    </source>
</evidence>
<feature type="domain" description="AB hydrolase-1" evidence="2">
    <location>
        <begin position="32"/>
        <end position="277"/>
    </location>
</feature>
<gene>
    <name evidence="3" type="ORF">DSM5745_07111</name>
</gene>
<keyword evidence="4" id="KW-1185">Reference proteome</keyword>
<comment type="similarity">
    <text evidence="1">Belongs to the polyketide transferase af380 family.</text>
</comment>
<dbReference type="OrthoDB" id="2498029at2759"/>
<reference evidence="3 4" key="1">
    <citation type="journal article" date="2018" name="IMA Fungus">
        <title>IMA Genome-F 9: Draft genome sequence of Annulohypoxylon stygium, Aspergillus mulundensis, Berkeleyomyces basicola (syn. Thielaviopsis basicola), Ceratocystis smalleyi, two Cercospora beticola strains, Coleophoma cylindrospora, Fusarium fracticaudum, Phialophora cf. hyalina, and Morchella septimelata.</title>
        <authorList>
            <person name="Wingfield B.D."/>
            <person name="Bills G.F."/>
            <person name="Dong Y."/>
            <person name="Huang W."/>
            <person name="Nel W.J."/>
            <person name="Swalarsk-Parry B.S."/>
            <person name="Vaghefi N."/>
            <person name="Wilken P.M."/>
            <person name="An Z."/>
            <person name="de Beer Z.W."/>
            <person name="De Vos L."/>
            <person name="Chen L."/>
            <person name="Duong T.A."/>
            <person name="Gao Y."/>
            <person name="Hammerbacher A."/>
            <person name="Kikkert J.R."/>
            <person name="Li Y."/>
            <person name="Li H."/>
            <person name="Li K."/>
            <person name="Li Q."/>
            <person name="Liu X."/>
            <person name="Ma X."/>
            <person name="Naidoo K."/>
            <person name="Pethybridge S.J."/>
            <person name="Sun J."/>
            <person name="Steenkamp E.T."/>
            <person name="van der Nest M.A."/>
            <person name="van Wyk S."/>
            <person name="Wingfield M.J."/>
            <person name="Xiong C."/>
            <person name="Yue Q."/>
            <person name="Zhang X."/>
        </authorList>
    </citation>
    <scope>NUCLEOTIDE SEQUENCE [LARGE SCALE GENOMIC DNA]</scope>
    <source>
        <strain evidence="3 4">DSM 5745</strain>
    </source>
</reference>
<accession>A0A3D8RK78</accession>
<protein>
    <recommendedName>
        <fullName evidence="2">AB hydrolase-1 domain-containing protein</fullName>
    </recommendedName>
</protein>
<dbReference type="EMBL" id="PVWQ01000008">
    <property type="protein sequence ID" value="RDW74449.1"/>
    <property type="molecule type" value="Genomic_DNA"/>
</dbReference>
<organism evidence="3 4">
    <name type="scientific">Aspergillus mulundensis</name>
    <dbReference type="NCBI Taxonomy" id="1810919"/>
    <lineage>
        <taxon>Eukaryota</taxon>
        <taxon>Fungi</taxon>
        <taxon>Dikarya</taxon>
        <taxon>Ascomycota</taxon>
        <taxon>Pezizomycotina</taxon>
        <taxon>Eurotiomycetes</taxon>
        <taxon>Eurotiomycetidae</taxon>
        <taxon>Eurotiales</taxon>
        <taxon>Aspergillaceae</taxon>
        <taxon>Aspergillus</taxon>
        <taxon>Aspergillus subgen. Nidulantes</taxon>
    </lineage>
</organism>
<dbReference type="Pfam" id="PF12697">
    <property type="entry name" value="Abhydrolase_6"/>
    <property type="match status" value="1"/>
</dbReference>
<dbReference type="GeneID" id="38117481"/>
<sequence>MSLPEQTVEFKTLDGLTLRGTLYPATSRGPGIVMTPGFACVKEMLGLPDVALHFQSSGITVLLYDPRSTGASAGTPRNEINPVTQAADYSDALTFLSTQASVDPSALFIWGMSFSAVVALTAATSDKRIRGVLAIAPLTDLRPRPESKRARVLQRCMQDRASQVAGNEPFYVPLLNEHGENPAGFGLGLEREEYARIVGQGKELARGHVNRTTVQSYYHMAMWAPFELWAGVAPTPVMFVVPEMDSVSAAERQREYFDTKLGGAPRRLYLVEGVGHMDVVQGAHLGVLMEAKIRFVRDVLQGTEDVS</sequence>
<dbReference type="ESTHER" id="9euro-a0a3d8rk78">
    <property type="family name" value="Thiohydrolase"/>
</dbReference>
<dbReference type="PANTHER" id="PTHR47751:SF2">
    <property type="entry name" value="DLTD N-TERMINAL DOMAIN PROTEIN (AFU_ORTHOLOGUE AFUA_8G00380)-RELATED"/>
    <property type="match status" value="1"/>
</dbReference>
<dbReference type="Gene3D" id="3.40.50.1820">
    <property type="entry name" value="alpha/beta hydrolase"/>
    <property type="match status" value="1"/>
</dbReference>
<dbReference type="AlphaFoldDB" id="A0A3D8RK78"/>
<dbReference type="PANTHER" id="PTHR47751">
    <property type="entry name" value="SUPERFAMILY HYDROLASE, PUTATIVE (AFU_ORTHOLOGUE AFUA_2G16580)-RELATED"/>
    <property type="match status" value="1"/>
</dbReference>
<evidence type="ECO:0000259" key="2">
    <source>
        <dbReference type="Pfam" id="PF12697"/>
    </source>
</evidence>
<dbReference type="InterPro" id="IPR000073">
    <property type="entry name" value="AB_hydrolase_1"/>
</dbReference>
<dbReference type="SUPFAM" id="SSF53474">
    <property type="entry name" value="alpha/beta-Hydrolases"/>
    <property type="match status" value="1"/>
</dbReference>
<evidence type="ECO:0000313" key="4">
    <source>
        <dbReference type="Proteomes" id="UP000256690"/>
    </source>
</evidence>
<dbReference type="Gene3D" id="1.10.10.800">
    <property type="match status" value="1"/>
</dbReference>
<comment type="caution">
    <text evidence="3">The sequence shown here is derived from an EMBL/GenBank/DDBJ whole genome shotgun (WGS) entry which is preliminary data.</text>
</comment>
<dbReference type="InterPro" id="IPR029058">
    <property type="entry name" value="AB_hydrolase_fold"/>
</dbReference>
<dbReference type="Proteomes" id="UP000256690">
    <property type="component" value="Unassembled WGS sequence"/>
</dbReference>
<dbReference type="STRING" id="1810919.A0A3D8RK78"/>
<dbReference type="InterPro" id="IPR051411">
    <property type="entry name" value="Polyketide_trans_af380"/>
</dbReference>